<evidence type="ECO:0000259" key="6">
    <source>
        <dbReference type="PROSITE" id="PS50850"/>
    </source>
</evidence>
<feature type="transmembrane region" description="Helical" evidence="5">
    <location>
        <begin position="168"/>
        <end position="189"/>
    </location>
</feature>
<evidence type="ECO:0000256" key="2">
    <source>
        <dbReference type="ARBA" id="ARBA00022692"/>
    </source>
</evidence>
<feature type="transmembrane region" description="Helical" evidence="5">
    <location>
        <begin position="380"/>
        <end position="401"/>
    </location>
</feature>
<feature type="transmembrane region" description="Helical" evidence="5">
    <location>
        <begin position="72"/>
        <end position="92"/>
    </location>
</feature>
<dbReference type="EMBL" id="FJOG01000021">
    <property type="protein sequence ID" value="CZR62613.1"/>
    <property type="molecule type" value="Genomic_DNA"/>
</dbReference>
<feature type="transmembrane region" description="Helical" evidence="5">
    <location>
        <begin position="261"/>
        <end position="283"/>
    </location>
</feature>
<dbReference type="PANTHER" id="PTHR23502:SF160">
    <property type="entry name" value="MAJOR FACILITATOR SUPERFAMILY (MFS) PROFILE DOMAIN-CONTAINING PROTEIN-RELATED"/>
    <property type="match status" value="1"/>
</dbReference>
<dbReference type="InterPro" id="IPR011701">
    <property type="entry name" value="MFS"/>
</dbReference>
<comment type="subcellular location">
    <subcellularLocation>
        <location evidence="1">Membrane</location>
        <topology evidence="1">Multi-pass membrane protein</topology>
    </subcellularLocation>
</comment>
<keyword evidence="2 5" id="KW-0812">Transmembrane</keyword>
<evidence type="ECO:0000256" key="5">
    <source>
        <dbReference type="SAM" id="Phobius"/>
    </source>
</evidence>
<feature type="transmembrane region" description="Helical" evidence="5">
    <location>
        <begin position="38"/>
        <end position="60"/>
    </location>
</feature>
<feature type="transmembrane region" description="Helical" evidence="5">
    <location>
        <begin position="408"/>
        <end position="430"/>
    </location>
</feature>
<dbReference type="Gene3D" id="1.20.1250.20">
    <property type="entry name" value="MFS general substrate transporter like domains"/>
    <property type="match status" value="1"/>
</dbReference>
<evidence type="ECO:0000313" key="8">
    <source>
        <dbReference type="Proteomes" id="UP000184330"/>
    </source>
</evidence>
<evidence type="ECO:0000256" key="1">
    <source>
        <dbReference type="ARBA" id="ARBA00004141"/>
    </source>
</evidence>
<feature type="transmembrane region" description="Helical" evidence="5">
    <location>
        <begin position="442"/>
        <end position="464"/>
    </location>
</feature>
<dbReference type="Proteomes" id="UP000184330">
    <property type="component" value="Unassembled WGS sequence"/>
</dbReference>
<dbReference type="GO" id="GO:0005886">
    <property type="term" value="C:plasma membrane"/>
    <property type="evidence" value="ECO:0007669"/>
    <property type="project" value="TreeGrafter"/>
</dbReference>
<gene>
    <name evidence="7" type="ORF">PAC_12510</name>
</gene>
<name>A0A1L7XC70_9HELO</name>
<feature type="transmembrane region" description="Helical" evidence="5">
    <location>
        <begin position="133"/>
        <end position="156"/>
    </location>
</feature>
<sequence length="494" mass="54334">MGTVVVPGDEVGRRALRPQPSWDPNDPLNWNSWQKYKAYLTICLFAFLATTNTIKFTIAAPQLGHEFRTSVLEVKFLTAFNLLALGAGNLFWVPLSRLTGKRPVFLLALPISIAANLWSSQTSHYDQLLVASVLSGFGSSAAIGLTPAIVADLFYVHERATAMIWFQASLSSGLFLGSLINALVVQYFSWRMNDYWIAIAAGVTWFLAIYTVQETSYYDRDIFKPIHAYGAKKNHWQRMDVASGWNTDLGLLRAFRNMFAIIAYPGVLWAALTIGVFAGWNMMLRLSLIRQFSSQPQPHSKQFLGLTSLAPLVGSLLAFPPFGKGLDALSSYLSTKHNGTREPEYRLYLLPILIFLGAMSILMAGLTLHGTASGEWIAPIVGWGIHGFASTGMSNMVLVYAIDSYAGFAGEIGAVVTVVAGVGECVVVIWGEEWVENMGGRVVFAIMVGVQVFVALLGVVFLVCGKRVRVWTGWWGVVRWQRMGRTGCSLGHRG</sequence>
<dbReference type="STRING" id="576137.A0A1L7XC70"/>
<accession>A0A1L7XC70</accession>
<evidence type="ECO:0000313" key="7">
    <source>
        <dbReference type="EMBL" id="CZR62613.1"/>
    </source>
</evidence>
<feature type="transmembrane region" description="Helical" evidence="5">
    <location>
        <begin position="195"/>
        <end position="212"/>
    </location>
</feature>
<dbReference type="InterPro" id="IPR020846">
    <property type="entry name" value="MFS_dom"/>
</dbReference>
<evidence type="ECO:0000256" key="4">
    <source>
        <dbReference type="ARBA" id="ARBA00023136"/>
    </source>
</evidence>
<dbReference type="Pfam" id="PF07690">
    <property type="entry name" value="MFS_1"/>
    <property type="match status" value="1"/>
</dbReference>
<feature type="domain" description="Major facilitator superfamily (MFS) profile" evidence="6">
    <location>
        <begin position="38"/>
        <end position="467"/>
    </location>
</feature>
<dbReference type="AlphaFoldDB" id="A0A1L7XC70"/>
<dbReference type="PANTHER" id="PTHR23502">
    <property type="entry name" value="MAJOR FACILITATOR SUPERFAMILY"/>
    <property type="match status" value="1"/>
</dbReference>
<evidence type="ECO:0000256" key="3">
    <source>
        <dbReference type="ARBA" id="ARBA00022989"/>
    </source>
</evidence>
<keyword evidence="8" id="KW-1185">Reference proteome</keyword>
<organism evidence="7 8">
    <name type="scientific">Phialocephala subalpina</name>
    <dbReference type="NCBI Taxonomy" id="576137"/>
    <lineage>
        <taxon>Eukaryota</taxon>
        <taxon>Fungi</taxon>
        <taxon>Dikarya</taxon>
        <taxon>Ascomycota</taxon>
        <taxon>Pezizomycotina</taxon>
        <taxon>Leotiomycetes</taxon>
        <taxon>Helotiales</taxon>
        <taxon>Mollisiaceae</taxon>
        <taxon>Phialocephala</taxon>
        <taxon>Phialocephala fortinii species complex</taxon>
    </lineage>
</organism>
<dbReference type="InterPro" id="IPR036259">
    <property type="entry name" value="MFS_trans_sf"/>
</dbReference>
<keyword evidence="3 5" id="KW-1133">Transmembrane helix</keyword>
<protein>
    <recommendedName>
        <fullName evidence="6">Major facilitator superfamily (MFS) profile domain-containing protein</fullName>
    </recommendedName>
</protein>
<dbReference type="SUPFAM" id="SSF103473">
    <property type="entry name" value="MFS general substrate transporter"/>
    <property type="match status" value="1"/>
</dbReference>
<proteinExistence type="predicted"/>
<dbReference type="GO" id="GO:0022857">
    <property type="term" value="F:transmembrane transporter activity"/>
    <property type="evidence" value="ECO:0007669"/>
    <property type="project" value="InterPro"/>
</dbReference>
<reference evidence="7 8" key="1">
    <citation type="submission" date="2016-03" db="EMBL/GenBank/DDBJ databases">
        <authorList>
            <person name="Ploux O."/>
        </authorList>
    </citation>
    <scope>NUCLEOTIDE SEQUENCE [LARGE SCALE GENOMIC DNA]</scope>
    <source>
        <strain evidence="7 8">UAMH 11012</strain>
    </source>
</reference>
<feature type="transmembrane region" description="Helical" evidence="5">
    <location>
        <begin position="104"/>
        <end position="121"/>
    </location>
</feature>
<dbReference type="OrthoDB" id="5215911at2759"/>
<keyword evidence="4 5" id="KW-0472">Membrane</keyword>
<dbReference type="PROSITE" id="PS50850">
    <property type="entry name" value="MFS"/>
    <property type="match status" value="1"/>
</dbReference>
<feature type="transmembrane region" description="Helical" evidence="5">
    <location>
        <begin position="303"/>
        <end position="326"/>
    </location>
</feature>
<feature type="transmembrane region" description="Helical" evidence="5">
    <location>
        <begin position="347"/>
        <end position="368"/>
    </location>
</feature>